<dbReference type="InterPro" id="IPR023404">
    <property type="entry name" value="rSAM_horseshoe"/>
</dbReference>
<evidence type="ECO:0000256" key="15">
    <source>
        <dbReference type="ARBA" id="ARBA00023014"/>
    </source>
</evidence>
<dbReference type="AlphaFoldDB" id="A0A5N5G1G0"/>
<accession>A0A5N5G1G0</accession>
<comment type="function">
    <text evidence="20">May be a heme chaperone, appears to bind heme. Homologous bacterial proteins do not have oxygen-independent coproporphyrinogen-III oxidase activity. Binds 1 [4Fe-4S] cluster. The cluster is coordinated with 3 cysteines and an exchangeable S-adenosyl-L-methionine.</text>
</comment>
<proteinExistence type="inferred from homology"/>
<dbReference type="SUPFAM" id="SSF102114">
    <property type="entry name" value="Radical SAM enzymes"/>
    <property type="match status" value="2"/>
</dbReference>
<dbReference type="Pfam" id="PF16199">
    <property type="entry name" value="Radical_SAM_C"/>
    <property type="match status" value="1"/>
</dbReference>
<dbReference type="Gene3D" id="3.40.630.30">
    <property type="match status" value="1"/>
</dbReference>
<dbReference type="SFLD" id="SFLDF00562">
    <property type="entry name" value="HemN-like__clustered_with_heat"/>
    <property type="match status" value="1"/>
</dbReference>
<dbReference type="SUPFAM" id="SSF55729">
    <property type="entry name" value="Acyl-CoA N-acyltransferases (Nat)"/>
    <property type="match status" value="1"/>
</dbReference>
<evidence type="ECO:0000256" key="19">
    <source>
        <dbReference type="ARBA" id="ARBA00044771"/>
    </source>
</evidence>
<dbReference type="PROSITE" id="PS51918">
    <property type="entry name" value="RADICAL_SAM"/>
    <property type="match status" value="1"/>
</dbReference>
<dbReference type="GO" id="GO:0106261">
    <property type="term" value="F:tRNA uridine(34) acetyltransferase activity"/>
    <property type="evidence" value="ECO:0007669"/>
    <property type="project" value="UniProtKB-EC"/>
</dbReference>
<dbReference type="NCBIfam" id="TIGR00539">
    <property type="entry name" value="hemN_rel"/>
    <property type="match status" value="1"/>
</dbReference>
<feature type="domain" description="N-acetyltransferase" evidence="24">
    <location>
        <begin position="239"/>
        <end position="400"/>
    </location>
</feature>
<keyword evidence="7" id="KW-0004">4Fe-4S</keyword>
<protein>
    <recommendedName>
        <fullName evidence="6">Elongator complex protein 3</fullName>
        <ecNumber evidence="19">2.3.1.311</ecNumber>
    </recommendedName>
    <alternativeName>
        <fullName evidence="22">Elongator component 3</fullName>
    </alternativeName>
    <alternativeName>
        <fullName evidence="18">Putative heme chaperone</fullName>
    </alternativeName>
    <alternativeName>
        <fullName evidence="5">Radical S-adenosyl methionine domain-containing protein 1, mitochondrial</fullName>
    </alternativeName>
    <alternativeName>
        <fullName evidence="17">tRNA uridine(34) acetyltransferase</fullName>
    </alternativeName>
</protein>
<dbReference type="NCBIfam" id="TIGR01211">
    <property type="entry name" value="ELP3"/>
    <property type="match status" value="1"/>
</dbReference>
<comment type="catalytic activity">
    <reaction evidence="21">
        <text>uridine(34) in tRNA + acetyl-CoA + S-adenosyl-L-methionine + H2O = 5-(carboxymethyl)uridine(34) in tRNA + 5'-deoxyadenosine + L-methionine + CoA + 2 H(+)</text>
        <dbReference type="Rhea" id="RHEA:61020"/>
        <dbReference type="Rhea" id="RHEA-COMP:10407"/>
        <dbReference type="Rhea" id="RHEA-COMP:11727"/>
        <dbReference type="ChEBI" id="CHEBI:15377"/>
        <dbReference type="ChEBI" id="CHEBI:15378"/>
        <dbReference type="ChEBI" id="CHEBI:17319"/>
        <dbReference type="ChEBI" id="CHEBI:57287"/>
        <dbReference type="ChEBI" id="CHEBI:57288"/>
        <dbReference type="ChEBI" id="CHEBI:57844"/>
        <dbReference type="ChEBI" id="CHEBI:59789"/>
        <dbReference type="ChEBI" id="CHEBI:65315"/>
        <dbReference type="ChEBI" id="CHEBI:74882"/>
        <dbReference type="EC" id="2.3.1.311"/>
    </reaction>
    <physiologicalReaction direction="left-to-right" evidence="21">
        <dbReference type="Rhea" id="RHEA:61021"/>
    </physiologicalReaction>
</comment>
<gene>
    <name evidence="26" type="ORF">D8674_012371</name>
</gene>
<evidence type="ECO:0000256" key="8">
    <source>
        <dbReference type="ARBA" id="ARBA00022555"/>
    </source>
</evidence>
<dbReference type="GO" id="GO:0005737">
    <property type="term" value="C:cytoplasm"/>
    <property type="evidence" value="ECO:0007669"/>
    <property type="project" value="InterPro"/>
</dbReference>
<dbReference type="EC" id="2.3.1.311" evidence="19"/>
<dbReference type="InterPro" id="IPR034505">
    <property type="entry name" value="Coproporphyrinogen-III_oxidase"/>
</dbReference>
<dbReference type="InterPro" id="IPR000182">
    <property type="entry name" value="GNAT_dom"/>
</dbReference>
<evidence type="ECO:0000256" key="21">
    <source>
        <dbReference type="ARBA" id="ARBA00047372"/>
    </source>
</evidence>
<dbReference type="GO" id="GO:0006779">
    <property type="term" value="P:porphyrin-containing compound biosynthetic process"/>
    <property type="evidence" value="ECO:0007669"/>
    <property type="project" value="InterPro"/>
</dbReference>
<evidence type="ECO:0000256" key="9">
    <source>
        <dbReference type="ARBA" id="ARBA00022679"/>
    </source>
</evidence>
<dbReference type="InterPro" id="IPR006638">
    <property type="entry name" value="Elp3/MiaA/NifB-like_rSAM"/>
</dbReference>
<evidence type="ECO:0000256" key="3">
    <source>
        <dbReference type="ARBA" id="ARBA00005494"/>
    </source>
</evidence>
<evidence type="ECO:0000259" key="25">
    <source>
        <dbReference type="PROSITE" id="PS51918"/>
    </source>
</evidence>
<dbReference type="PROSITE" id="PS51186">
    <property type="entry name" value="GNAT"/>
    <property type="match status" value="1"/>
</dbReference>
<keyword evidence="12" id="KW-0479">Metal-binding</keyword>
<reference evidence="26 27" key="3">
    <citation type="submission" date="2019-11" db="EMBL/GenBank/DDBJ databases">
        <title>A de novo genome assembly of a pear dwarfing rootstock.</title>
        <authorList>
            <person name="Wang F."/>
            <person name="Wang J."/>
            <person name="Li S."/>
            <person name="Zhang Y."/>
            <person name="Fang M."/>
            <person name="Ma L."/>
            <person name="Zhao Y."/>
            <person name="Jiang S."/>
        </authorList>
    </citation>
    <scope>NUCLEOTIDE SEQUENCE [LARGE SCALE GENOMIC DNA]</scope>
    <source>
        <strain evidence="26">S2</strain>
        <tissue evidence="26">Leaf</tissue>
    </source>
</reference>
<dbReference type="EMBL" id="SMOL01000553">
    <property type="protein sequence ID" value="KAB2609203.1"/>
    <property type="molecule type" value="Genomic_DNA"/>
</dbReference>
<keyword evidence="9" id="KW-0808">Transferase</keyword>
<comment type="similarity">
    <text evidence="4">Belongs to the anaerobic coproporphyrinogen-III oxidase family. HemW subfamily.</text>
</comment>
<keyword evidence="15" id="KW-0411">Iron-sulfur</keyword>
<dbReference type="OrthoDB" id="431409at2759"/>
<feature type="region of interest" description="Disordered" evidence="23">
    <location>
        <begin position="1"/>
        <end position="25"/>
    </location>
</feature>
<dbReference type="UniPathway" id="UPA00988"/>
<keyword evidence="27" id="KW-1185">Reference proteome</keyword>
<keyword evidence="13" id="KW-0694">RNA-binding</keyword>
<dbReference type="InterPro" id="IPR058240">
    <property type="entry name" value="rSAM_sf"/>
</dbReference>
<dbReference type="GO" id="GO:0004109">
    <property type="term" value="F:coproporphyrinogen oxidase activity"/>
    <property type="evidence" value="ECO:0007669"/>
    <property type="project" value="InterPro"/>
</dbReference>
<dbReference type="InterPro" id="IPR032432">
    <property type="entry name" value="Radical_SAM_C"/>
</dbReference>
<reference evidence="27" key="2">
    <citation type="submission" date="2019-10" db="EMBL/GenBank/DDBJ databases">
        <title>A de novo genome assembly of a pear dwarfing rootstock.</title>
        <authorList>
            <person name="Wang F."/>
            <person name="Wang J."/>
            <person name="Li S."/>
            <person name="Zhang Y."/>
            <person name="Fang M."/>
            <person name="Ma L."/>
            <person name="Zhao Y."/>
            <person name="Jiang S."/>
        </authorList>
    </citation>
    <scope>NUCLEOTIDE SEQUENCE [LARGE SCALE GENOMIC DNA]</scope>
</reference>
<organism evidence="26 27">
    <name type="scientific">Pyrus ussuriensis x Pyrus communis</name>
    <dbReference type="NCBI Taxonomy" id="2448454"/>
    <lineage>
        <taxon>Eukaryota</taxon>
        <taxon>Viridiplantae</taxon>
        <taxon>Streptophyta</taxon>
        <taxon>Embryophyta</taxon>
        <taxon>Tracheophyta</taxon>
        <taxon>Spermatophyta</taxon>
        <taxon>Magnoliopsida</taxon>
        <taxon>eudicotyledons</taxon>
        <taxon>Gunneridae</taxon>
        <taxon>Pentapetalae</taxon>
        <taxon>rosids</taxon>
        <taxon>fabids</taxon>
        <taxon>Rosales</taxon>
        <taxon>Rosaceae</taxon>
        <taxon>Amygdaloideae</taxon>
        <taxon>Maleae</taxon>
        <taxon>Pyrus</taxon>
    </lineage>
</organism>
<dbReference type="PANTHER" id="PTHR13932">
    <property type="entry name" value="COPROPORPHYRINIGEN III OXIDASE"/>
    <property type="match status" value="1"/>
</dbReference>
<evidence type="ECO:0000256" key="2">
    <source>
        <dbReference type="ARBA" id="ARBA00005043"/>
    </source>
</evidence>
<feature type="domain" description="Radical SAM core" evidence="25">
    <location>
        <begin position="413"/>
        <end position="655"/>
    </location>
</feature>
<evidence type="ECO:0000256" key="16">
    <source>
        <dbReference type="ARBA" id="ARBA00023315"/>
    </source>
</evidence>
<dbReference type="GO" id="GO:0046872">
    <property type="term" value="F:metal ion binding"/>
    <property type="evidence" value="ECO:0007669"/>
    <property type="project" value="UniProtKB-KW"/>
</dbReference>
<evidence type="ECO:0000313" key="27">
    <source>
        <dbReference type="Proteomes" id="UP000327157"/>
    </source>
</evidence>
<evidence type="ECO:0000256" key="12">
    <source>
        <dbReference type="ARBA" id="ARBA00022723"/>
    </source>
</evidence>
<evidence type="ECO:0000256" key="10">
    <source>
        <dbReference type="ARBA" id="ARBA00022691"/>
    </source>
</evidence>
<evidence type="ECO:0000313" key="26">
    <source>
        <dbReference type="EMBL" id="KAB2609203.1"/>
    </source>
</evidence>
<evidence type="ECO:0000256" key="6">
    <source>
        <dbReference type="ARBA" id="ARBA00020266"/>
    </source>
</evidence>
<dbReference type="InterPro" id="IPR016181">
    <property type="entry name" value="Acyl_CoA_acyltransferase"/>
</dbReference>
<dbReference type="SFLD" id="SFLDS00029">
    <property type="entry name" value="Radical_SAM"/>
    <property type="match status" value="1"/>
</dbReference>
<name>A0A5N5G1G0_9ROSA</name>
<evidence type="ECO:0000256" key="1">
    <source>
        <dbReference type="ARBA" id="ARBA00001966"/>
    </source>
</evidence>
<evidence type="ECO:0000256" key="23">
    <source>
        <dbReference type="SAM" id="MobiDB-lite"/>
    </source>
</evidence>
<dbReference type="SFLD" id="SFLDG01065">
    <property type="entry name" value="anaerobic_coproporphyrinogen-I"/>
    <property type="match status" value="1"/>
</dbReference>
<dbReference type="Proteomes" id="UP000327157">
    <property type="component" value="Chromosome 14"/>
</dbReference>
<comment type="similarity">
    <text evidence="3">Belongs to the ELP3 family.</text>
</comment>
<reference evidence="26 27" key="1">
    <citation type="submission" date="2019-09" db="EMBL/GenBank/DDBJ databases">
        <authorList>
            <person name="Ou C."/>
        </authorList>
    </citation>
    <scope>NUCLEOTIDE SEQUENCE [LARGE SCALE GENOMIC DNA]</scope>
    <source>
        <strain evidence="26">S2</strain>
        <tissue evidence="26">Leaf</tissue>
    </source>
</reference>
<dbReference type="GO" id="GO:0000049">
    <property type="term" value="F:tRNA binding"/>
    <property type="evidence" value="ECO:0007669"/>
    <property type="project" value="UniProtKB-KW"/>
</dbReference>
<keyword evidence="8" id="KW-0820">tRNA-binding</keyword>
<dbReference type="InterPro" id="IPR034687">
    <property type="entry name" value="ELP3-like"/>
</dbReference>
<keyword evidence="16" id="KW-0012">Acyltransferase</keyword>
<evidence type="ECO:0000259" key="24">
    <source>
        <dbReference type="PROSITE" id="PS51186"/>
    </source>
</evidence>
<evidence type="ECO:0000256" key="14">
    <source>
        <dbReference type="ARBA" id="ARBA00023004"/>
    </source>
</evidence>
<evidence type="ECO:0000256" key="20">
    <source>
        <dbReference type="ARBA" id="ARBA00045130"/>
    </source>
</evidence>
<dbReference type="SMART" id="SM00729">
    <property type="entry name" value="Elp3"/>
    <property type="match status" value="2"/>
</dbReference>
<comment type="cofactor">
    <cofactor evidence="1">
        <name>[4Fe-4S] cluster</name>
        <dbReference type="ChEBI" id="CHEBI:49883"/>
    </cofactor>
</comment>
<dbReference type="InterPro" id="IPR007197">
    <property type="entry name" value="rSAM"/>
</dbReference>
<evidence type="ECO:0000256" key="13">
    <source>
        <dbReference type="ARBA" id="ARBA00022884"/>
    </source>
</evidence>
<dbReference type="Pfam" id="PF04055">
    <property type="entry name" value="Radical_SAM"/>
    <property type="match status" value="2"/>
</dbReference>
<keyword evidence="14" id="KW-0408">Iron</keyword>
<sequence>MATAVLPVSERKQPRPGRGGFEAHGLSEEEARVRAIAEIVSSMVDLSRKGQNVDLNALKTTACRKRPDYCLGPHLRQMLSYGCTRLEIGVQSTYEDVARDTNRGHTVAAVADCFSLAKDAGFKVVAHMMPDLPNVGVERDMESFREFFESPSFRADGLKIYPTLVIRGTGLYELWKTGRYRNYPPEQLVDIVARILAMVPPWTRVYRVQRDIPMPLVTSGVEKGNLRELALARMEDLGLKCRDVRTREAGIQDIHHKIRPDQVELVRRDYTANEGWETFLSYEDTRQDILVGLLRLRKCGRNTTCPELMGKCSIVRELHVYGTAVPVHGRDSDKLQHQGYGTLLMEEAERIASREHKSKKIAVISGVGTRHYYRKLGYELEGPYMPPPGTIFTCFAHTAPTVRQNASTKTPATILPLPTSAYIHLPFCRKRCHYCDFTIVALGSASTQTDDDPRMTNYVELLCREINATKVENKTNTPLETVFFGGGTPSLVPPKLVNSVLETLRLKFGLSSEAEVSMEMDPGTFDAKKMRGMMELGVNRVSLGVQAFQEELLKACGRAHGLREVYEAMEIVGECGVENWSVDLISSLPHQTPEMWEESLRLTVEARPTHVSVYDLQVEQGTKFGLLYTPGEFPLPSETRSAEFYKMASRMLSDAGYNHYEISSYCKSGYHCRHNLTYWKNKPFYAFGLGSASYVDGVRFSRPKRMKEYTGYVENLENGLVDRCENNLTAQDMATDVVMLSLRTSRGLDLKSFGEAYGSSLVLSLCKAYKPYVESGHVVFLDEQRRAIAAHEFDALQVNKEETERSPAYIRLSDPDGFLLSNELISLAFAVVAP</sequence>
<comment type="pathway">
    <text evidence="2">tRNA modification; 5-methoxycarbonylmethyl-2-thiouridine-tRNA biosynthesis.</text>
</comment>
<dbReference type="FunFam" id="3.40.630.30:FF:000003">
    <property type="entry name" value="Elongator complex protein 3"/>
    <property type="match status" value="1"/>
</dbReference>
<evidence type="ECO:0000256" key="18">
    <source>
        <dbReference type="ARBA" id="ARBA00033094"/>
    </source>
</evidence>
<dbReference type="GO" id="GO:0008033">
    <property type="term" value="P:tRNA processing"/>
    <property type="evidence" value="ECO:0007669"/>
    <property type="project" value="UniProtKB-KW"/>
</dbReference>
<dbReference type="InterPro" id="IPR004559">
    <property type="entry name" value="HemW-like"/>
</dbReference>
<dbReference type="Gene3D" id="3.80.30.20">
    <property type="entry name" value="tm_1862 like domain"/>
    <property type="match status" value="1"/>
</dbReference>
<evidence type="ECO:0000256" key="22">
    <source>
        <dbReference type="ARBA" id="ARBA00075441"/>
    </source>
</evidence>
<evidence type="ECO:0000256" key="4">
    <source>
        <dbReference type="ARBA" id="ARBA00006100"/>
    </source>
</evidence>
<comment type="caution">
    <text evidence="26">The sequence shown here is derived from an EMBL/GenBank/DDBJ whole genome shotgun (WGS) entry which is preliminary data.</text>
</comment>
<evidence type="ECO:0000256" key="7">
    <source>
        <dbReference type="ARBA" id="ARBA00022485"/>
    </source>
</evidence>
<evidence type="ECO:0000256" key="17">
    <source>
        <dbReference type="ARBA" id="ARBA00030769"/>
    </source>
</evidence>
<evidence type="ECO:0000256" key="11">
    <source>
        <dbReference type="ARBA" id="ARBA00022694"/>
    </source>
</evidence>
<dbReference type="GO" id="GO:0051539">
    <property type="term" value="F:4 iron, 4 sulfur cluster binding"/>
    <property type="evidence" value="ECO:0007669"/>
    <property type="project" value="UniProtKB-KW"/>
</dbReference>
<keyword evidence="10" id="KW-0949">S-adenosyl-L-methionine</keyword>
<evidence type="ECO:0000256" key="5">
    <source>
        <dbReference type="ARBA" id="ARBA00014678"/>
    </source>
</evidence>
<dbReference type="PANTHER" id="PTHR13932:SF5">
    <property type="entry name" value="RADICAL S-ADENOSYL METHIONINE DOMAIN-CONTAINING PROTEIN 1, MITOCHONDRIAL"/>
    <property type="match status" value="1"/>
</dbReference>
<keyword evidence="11" id="KW-0819">tRNA processing</keyword>